<feature type="compositionally biased region" description="Acidic residues" evidence="2">
    <location>
        <begin position="284"/>
        <end position="303"/>
    </location>
</feature>
<evidence type="ECO:0000256" key="2">
    <source>
        <dbReference type="SAM" id="MobiDB-lite"/>
    </source>
</evidence>
<dbReference type="OrthoDB" id="3070190at2759"/>
<feature type="compositionally biased region" description="Polar residues" evidence="2">
    <location>
        <begin position="273"/>
        <end position="282"/>
    </location>
</feature>
<keyword evidence="1" id="KW-0175">Coiled coil</keyword>
<dbReference type="STRING" id="97359.A0A550C4I3"/>
<evidence type="ECO:0000313" key="4">
    <source>
        <dbReference type="Proteomes" id="UP000320762"/>
    </source>
</evidence>
<dbReference type="AlphaFoldDB" id="A0A550C4I3"/>
<protein>
    <submittedName>
        <fullName evidence="3">Uncharacterized protein</fullName>
    </submittedName>
</protein>
<feature type="coiled-coil region" evidence="1">
    <location>
        <begin position="198"/>
        <end position="232"/>
    </location>
</feature>
<feature type="compositionally biased region" description="Low complexity" evidence="2">
    <location>
        <begin position="439"/>
        <end position="450"/>
    </location>
</feature>
<reference evidence="3 4" key="1">
    <citation type="journal article" date="2019" name="New Phytol.">
        <title>Comparative genomics reveals unique wood-decay strategies and fruiting body development in the Schizophyllaceae.</title>
        <authorList>
            <person name="Almasi E."/>
            <person name="Sahu N."/>
            <person name="Krizsan K."/>
            <person name="Balint B."/>
            <person name="Kovacs G.M."/>
            <person name="Kiss B."/>
            <person name="Cseklye J."/>
            <person name="Drula E."/>
            <person name="Henrissat B."/>
            <person name="Nagy I."/>
            <person name="Chovatia M."/>
            <person name="Adam C."/>
            <person name="LaButti K."/>
            <person name="Lipzen A."/>
            <person name="Riley R."/>
            <person name="Grigoriev I.V."/>
            <person name="Nagy L.G."/>
        </authorList>
    </citation>
    <scope>NUCLEOTIDE SEQUENCE [LARGE SCALE GENOMIC DNA]</scope>
    <source>
        <strain evidence="3 4">NL-1724</strain>
    </source>
</reference>
<sequence>MSPLYLKWHETLLQQTDMNWRVAECNDNLAYLVAQSRKEVADKDDAISNLLSALPSGHPSLKTSHEAVKEIEIALSQYDQQAWEHKDRPGTVRLDTFLYQRMREIEPQQALTTNDHAYAGDPHPQVPQGRDRDDLALGEMRRLQVLLHADEYQKRVDARAAQHEALSSKVERLSETRASNKAQPNAEVVAVKQRLEFAKALEQSNACRNEELAEEEKRQQSLEAKKRDAEEHFAVRINDLSKQLQRTEHRLQQLVPLHATKVRVLQSEIQNLWEQMGTSRNPTSDDEDDDMDGNPRDEDEEALNGDPQAKEDDQIASARGSFERYTESNSDALAQGMGAQASFQGAIPEPPIFFWLSEPRRYAYGSPYAFHACRRATPEKHALPRPPPLTMTGGTLGSANVLGQLAQLDRYKLRTPTRPVLPSSSRKNSRVPDRRRPSSSRYSPYAGSPRQRQDESDSEDGNEFDMRSAGQGSRNKSDQSKRKLKSSATGDASDSDTSATPVEDTTWSRIPSKYASEYPAPGRKYSEAQIKKNINNIVRIYFKKGLGVKFLYQTIVLEPVSEEHLSAFKQDPDTYGPKVDAFALDTLNLPETKHLAASAWNTELERCLTSAIYDRVESINMDGRYGIVDVGLIRKKVHNRMSELYRAIAKARPRADETVQALNKRLNLSHSAYIEHNQAIMARHHKFDRRLRTASLMRAASCEFNRPEATEYWSYVLLVLEALGYDGMSDEESDTEEVTYSGGLKVHSRCRNVLVVKWRHPQLRDLLVEVDDTPKRANQFFSKLVGSKGLRRVRVPQQSPRDPPKKMARALFDPKYLAEIGPANVLALELTDAPIELREGQGSDGDDMPMNVDS</sequence>
<feature type="region of interest" description="Disordered" evidence="2">
    <location>
        <begin position="273"/>
        <end position="330"/>
    </location>
</feature>
<feature type="region of interest" description="Disordered" evidence="2">
    <location>
        <begin position="409"/>
        <end position="505"/>
    </location>
</feature>
<feature type="compositionally biased region" description="Low complexity" evidence="2">
    <location>
        <begin position="486"/>
        <end position="500"/>
    </location>
</feature>
<organism evidence="3 4">
    <name type="scientific">Schizophyllum amplum</name>
    <dbReference type="NCBI Taxonomy" id="97359"/>
    <lineage>
        <taxon>Eukaryota</taxon>
        <taxon>Fungi</taxon>
        <taxon>Dikarya</taxon>
        <taxon>Basidiomycota</taxon>
        <taxon>Agaricomycotina</taxon>
        <taxon>Agaricomycetes</taxon>
        <taxon>Agaricomycetidae</taxon>
        <taxon>Agaricales</taxon>
        <taxon>Schizophyllaceae</taxon>
        <taxon>Schizophyllum</taxon>
    </lineage>
</organism>
<dbReference type="EMBL" id="VDMD01000026">
    <property type="protein sequence ID" value="TRM59697.1"/>
    <property type="molecule type" value="Genomic_DNA"/>
</dbReference>
<accession>A0A550C4I3</accession>
<evidence type="ECO:0000256" key="1">
    <source>
        <dbReference type="SAM" id="Coils"/>
    </source>
</evidence>
<proteinExistence type="predicted"/>
<dbReference type="Proteomes" id="UP000320762">
    <property type="component" value="Unassembled WGS sequence"/>
</dbReference>
<gene>
    <name evidence="3" type="ORF">BD626DRAFT_539161</name>
</gene>
<comment type="caution">
    <text evidence="3">The sequence shown here is derived from an EMBL/GenBank/DDBJ whole genome shotgun (WGS) entry which is preliminary data.</text>
</comment>
<name>A0A550C4I3_9AGAR</name>
<keyword evidence="4" id="KW-1185">Reference proteome</keyword>
<evidence type="ECO:0000313" key="3">
    <source>
        <dbReference type="EMBL" id="TRM59697.1"/>
    </source>
</evidence>